<dbReference type="InterPro" id="IPR011990">
    <property type="entry name" value="TPR-like_helical_dom_sf"/>
</dbReference>
<dbReference type="InterPro" id="IPR036388">
    <property type="entry name" value="WH-like_DNA-bd_sf"/>
</dbReference>
<dbReference type="SMART" id="SM00862">
    <property type="entry name" value="Trans_reg_C"/>
    <property type="match status" value="1"/>
</dbReference>
<keyword evidence="7" id="KW-1185">Reference proteome</keyword>
<dbReference type="SMART" id="SM01043">
    <property type="entry name" value="BTAD"/>
    <property type="match status" value="1"/>
</dbReference>
<gene>
    <name evidence="6" type="ORF">WMO41_15105</name>
</gene>
<dbReference type="PANTHER" id="PTHR35807">
    <property type="entry name" value="TRANSCRIPTIONAL REGULATOR REDD-RELATED"/>
    <property type="match status" value="1"/>
</dbReference>
<dbReference type="Pfam" id="PF03704">
    <property type="entry name" value="BTAD"/>
    <property type="match status" value="1"/>
</dbReference>
<dbReference type="InterPro" id="IPR005158">
    <property type="entry name" value="BTAD"/>
</dbReference>
<comment type="caution">
    <text evidence="6">The sequence shown here is derived from an EMBL/GenBank/DDBJ whole genome shotgun (WGS) entry which is preliminary data.</text>
</comment>
<organism evidence="6 7">
    <name type="scientific">Ventrimonas faecis</name>
    <dbReference type="NCBI Taxonomy" id="3133170"/>
    <lineage>
        <taxon>Bacteria</taxon>
        <taxon>Bacillati</taxon>
        <taxon>Bacillota</taxon>
        <taxon>Clostridia</taxon>
        <taxon>Lachnospirales</taxon>
        <taxon>Lachnospiraceae</taxon>
        <taxon>Ventrimonas</taxon>
    </lineage>
</organism>
<dbReference type="SUPFAM" id="SSF46894">
    <property type="entry name" value="C-terminal effector domain of the bipartite response regulators"/>
    <property type="match status" value="1"/>
</dbReference>
<dbReference type="InterPro" id="IPR043128">
    <property type="entry name" value="Rev_trsase/Diguanyl_cyclase"/>
</dbReference>
<accession>A0ABV1HQ72</accession>
<proteinExistence type="inferred from homology"/>
<dbReference type="Gene3D" id="1.10.10.10">
    <property type="entry name" value="Winged helix-like DNA-binding domain superfamily/Winged helix DNA-binding domain"/>
    <property type="match status" value="1"/>
</dbReference>
<dbReference type="SUPFAM" id="SSF55073">
    <property type="entry name" value="Nucleotide cyclase"/>
    <property type="match status" value="1"/>
</dbReference>
<dbReference type="RefSeq" id="WP_349230465.1">
    <property type="nucleotide sequence ID" value="NZ_JBBMFJ010000047.1"/>
</dbReference>
<evidence type="ECO:0000313" key="7">
    <source>
        <dbReference type="Proteomes" id="UP001437460"/>
    </source>
</evidence>
<feature type="DNA-binding region" description="OmpR/PhoB-type" evidence="3">
    <location>
        <begin position="2"/>
        <end position="116"/>
    </location>
</feature>
<dbReference type="SUPFAM" id="SSF48452">
    <property type="entry name" value="TPR-like"/>
    <property type="match status" value="1"/>
</dbReference>
<feature type="compositionally biased region" description="Basic and acidic residues" evidence="4">
    <location>
        <begin position="437"/>
        <end position="446"/>
    </location>
</feature>
<dbReference type="InterPro" id="IPR016032">
    <property type="entry name" value="Sig_transdc_resp-reg_C-effctor"/>
</dbReference>
<comment type="similarity">
    <text evidence="1">Belongs to the AfsR/DnrI/RedD regulatory family.</text>
</comment>
<dbReference type="Proteomes" id="UP001437460">
    <property type="component" value="Unassembled WGS sequence"/>
</dbReference>
<dbReference type="PROSITE" id="PS51755">
    <property type="entry name" value="OMPR_PHOB"/>
    <property type="match status" value="1"/>
</dbReference>
<dbReference type="PANTHER" id="PTHR35807:SF2">
    <property type="entry name" value="TRANSCRIPTIONAL ACTIVATOR DOMAIN"/>
    <property type="match status" value="1"/>
</dbReference>
<dbReference type="InterPro" id="IPR000160">
    <property type="entry name" value="GGDEF_dom"/>
</dbReference>
<dbReference type="EMBL" id="JBBMFJ010000047">
    <property type="protein sequence ID" value="MEQ2564474.1"/>
    <property type="molecule type" value="Genomic_DNA"/>
</dbReference>
<dbReference type="Pfam" id="PF00990">
    <property type="entry name" value="GGDEF"/>
    <property type="match status" value="1"/>
</dbReference>
<dbReference type="Pfam" id="PF00486">
    <property type="entry name" value="Trans_reg_C"/>
    <property type="match status" value="1"/>
</dbReference>
<dbReference type="InterPro" id="IPR029787">
    <property type="entry name" value="Nucleotide_cyclase"/>
</dbReference>
<protein>
    <submittedName>
        <fullName evidence="6">BTAD domain-containing putative transcriptional regulator</fullName>
    </submittedName>
</protein>
<dbReference type="Gene3D" id="1.25.40.10">
    <property type="entry name" value="Tetratricopeptide repeat domain"/>
    <property type="match status" value="1"/>
</dbReference>
<name>A0ABV1HQ72_9FIRM</name>
<sequence>MENTKVHDDLHTEVMENVIHIQMLGGFNMTYRGQPVMLGKSLSSKMLHLLMLLIYSRGEGIRRTRLLEQLYGDSDTEQAANSLRAMIFRLRKSLIAAGLPDGEYISTKGGVYMWTAEHVDVELDVEVFQKQVMAALEEKEPLKEVELLEEACGLYKGEFLPLMIADDWVSAANWKYQELYFKVLRELARLLKKQNRYEELLPYCEQALSRYPYEEWQLVKLECLTAMKEYQTAVEYYEQIAKESQQEYGIRMSDEMMEHYRAIRNMIQYEMNNIEEIQQHLRPDPNVFGATRCDYLTFIDIYRYIVWVLGREDTRAHLVLFTLIDREGEPLESSEQLEEVRQRLERAIIRSVRRSDLYTRYGKNQFLVLVTSTDQKGCHIAADRVCKNFRAANRRKKINVYYACRPALAVVGDSLKKNMGKNVKELEISEEPAAENAGEHAPENES</sequence>
<dbReference type="Gene3D" id="3.30.70.270">
    <property type="match status" value="1"/>
</dbReference>
<evidence type="ECO:0000256" key="2">
    <source>
        <dbReference type="ARBA" id="ARBA00023125"/>
    </source>
</evidence>
<keyword evidence="2 3" id="KW-0238">DNA-binding</keyword>
<feature type="domain" description="OmpR/PhoB-type" evidence="5">
    <location>
        <begin position="2"/>
        <end position="116"/>
    </location>
</feature>
<evidence type="ECO:0000256" key="1">
    <source>
        <dbReference type="ARBA" id="ARBA00005820"/>
    </source>
</evidence>
<feature type="region of interest" description="Disordered" evidence="4">
    <location>
        <begin position="424"/>
        <end position="446"/>
    </location>
</feature>
<dbReference type="InterPro" id="IPR051677">
    <property type="entry name" value="AfsR-DnrI-RedD_regulator"/>
</dbReference>
<evidence type="ECO:0000256" key="3">
    <source>
        <dbReference type="PROSITE-ProRule" id="PRU01091"/>
    </source>
</evidence>
<evidence type="ECO:0000259" key="5">
    <source>
        <dbReference type="PROSITE" id="PS51755"/>
    </source>
</evidence>
<dbReference type="InterPro" id="IPR001867">
    <property type="entry name" value="OmpR/PhoB-type_DNA-bd"/>
</dbReference>
<evidence type="ECO:0000256" key="4">
    <source>
        <dbReference type="SAM" id="MobiDB-lite"/>
    </source>
</evidence>
<reference evidence="6 7" key="1">
    <citation type="submission" date="2024-03" db="EMBL/GenBank/DDBJ databases">
        <title>Human intestinal bacterial collection.</title>
        <authorList>
            <person name="Pauvert C."/>
            <person name="Hitch T.C.A."/>
            <person name="Clavel T."/>
        </authorList>
    </citation>
    <scope>NUCLEOTIDE SEQUENCE [LARGE SCALE GENOMIC DNA]</scope>
    <source>
        <strain evidence="6 7">CLA-AP-H27</strain>
    </source>
</reference>
<evidence type="ECO:0000313" key="6">
    <source>
        <dbReference type="EMBL" id="MEQ2564474.1"/>
    </source>
</evidence>